<protein>
    <submittedName>
        <fullName evidence="1">Uncharacterized protein</fullName>
    </submittedName>
</protein>
<dbReference type="EMBL" id="JAQIZT010000001">
    <property type="protein sequence ID" value="KAJ7011237.1"/>
    <property type="molecule type" value="Genomic_DNA"/>
</dbReference>
<dbReference type="AlphaFoldDB" id="A0AAD6RLX7"/>
<reference evidence="1 2" key="1">
    <citation type="journal article" date="2023" name="Mol. Ecol. Resour.">
        <title>Chromosome-level genome assembly of a triploid poplar Populus alba 'Berolinensis'.</title>
        <authorList>
            <person name="Chen S."/>
            <person name="Yu Y."/>
            <person name="Wang X."/>
            <person name="Wang S."/>
            <person name="Zhang T."/>
            <person name="Zhou Y."/>
            <person name="He R."/>
            <person name="Meng N."/>
            <person name="Wang Y."/>
            <person name="Liu W."/>
            <person name="Liu Z."/>
            <person name="Liu J."/>
            <person name="Guo Q."/>
            <person name="Huang H."/>
            <person name="Sederoff R.R."/>
            <person name="Wang G."/>
            <person name="Qu G."/>
            <person name="Chen S."/>
        </authorList>
    </citation>
    <scope>NUCLEOTIDE SEQUENCE [LARGE SCALE GENOMIC DNA]</scope>
    <source>
        <strain evidence="1">SC-2020</strain>
    </source>
</reference>
<proteinExistence type="predicted"/>
<keyword evidence="2" id="KW-1185">Reference proteome</keyword>
<gene>
    <name evidence="1" type="ORF">NC653_001612</name>
</gene>
<accession>A0AAD6RLX7</accession>
<comment type="caution">
    <text evidence="1">The sequence shown here is derived from an EMBL/GenBank/DDBJ whole genome shotgun (WGS) entry which is preliminary data.</text>
</comment>
<evidence type="ECO:0000313" key="1">
    <source>
        <dbReference type="EMBL" id="KAJ7011237.1"/>
    </source>
</evidence>
<sequence>MTLELMQKWTTKDGFSALYVKTKRSPMVILINTYKESMAEVDKDFPSLIGKSQKQARAPTFAAGGNLGAKLSAVTVVDVGMETFVSGGCS</sequence>
<organism evidence="1 2">
    <name type="scientific">Populus alba x Populus x berolinensis</name>
    <dbReference type="NCBI Taxonomy" id="444605"/>
    <lineage>
        <taxon>Eukaryota</taxon>
        <taxon>Viridiplantae</taxon>
        <taxon>Streptophyta</taxon>
        <taxon>Embryophyta</taxon>
        <taxon>Tracheophyta</taxon>
        <taxon>Spermatophyta</taxon>
        <taxon>Magnoliopsida</taxon>
        <taxon>eudicotyledons</taxon>
        <taxon>Gunneridae</taxon>
        <taxon>Pentapetalae</taxon>
        <taxon>rosids</taxon>
        <taxon>fabids</taxon>
        <taxon>Malpighiales</taxon>
        <taxon>Salicaceae</taxon>
        <taxon>Saliceae</taxon>
        <taxon>Populus</taxon>
    </lineage>
</organism>
<name>A0AAD6RLX7_9ROSI</name>
<evidence type="ECO:0000313" key="2">
    <source>
        <dbReference type="Proteomes" id="UP001164929"/>
    </source>
</evidence>
<dbReference type="Proteomes" id="UP001164929">
    <property type="component" value="Chromosome 1"/>
</dbReference>